<name>Q1WMM9_SCHMA</name>
<dbReference type="PANTHER" id="PTHR10334">
    <property type="entry name" value="CYSTEINE-RICH SECRETORY PROTEIN-RELATED"/>
    <property type="match status" value="1"/>
</dbReference>
<evidence type="ECO:0000259" key="2">
    <source>
        <dbReference type="SMART" id="SM00198"/>
    </source>
</evidence>
<dbReference type="AlphaFoldDB" id="Q1WMM9"/>
<dbReference type="SUPFAM" id="SSF55797">
    <property type="entry name" value="PR-1-like"/>
    <property type="match status" value="1"/>
</dbReference>
<accession>Q1WMM9</accession>
<dbReference type="InterPro" id="IPR001283">
    <property type="entry name" value="CRISP-related"/>
</dbReference>
<feature type="chain" id="PRO_5004197264" evidence="1">
    <location>
        <begin position="18"/>
        <end position="195"/>
    </location>
</feature>
<dbReference type="Gene3D" id="3.40.33.10">
    <property type="entry name" value="CAP"/>
    <property type="match status" value="1"/>
</dbReference>
<dbReference type="Pfam" id="PF00188">
    <property type="entry name" value="CAP"/>
    <property type="match status" value="1"/>
</dbReference>
<dbReference type="InterPro" id="IPR035940">
    <property type="entry name" value="CAP_sf"/>
</dbReference>
<protein>
    <submittedName>
        <fullName evidence="3">Venom allergen-like protein 3</fullName>
    </submittedName>
</protein>
<dbReference type="SMART" id="SM00198">
    <property type="entry name" value="SCP"/>
    <property type="match status" value="1"/>
</dbReference>
<organism evidence="3">
    <name type="scientific">Schistosoma mansoni</name>
    <name type="common">Blood fluke</name>
    <dbReference type="NCBI Taxonomy" id="6183"/>
    <lineage>
        <taxon>Eukaryota</taxon>
        <taxon>Metazoa</taxon>
        <taxon>Spiralia</taxon>
        <taxon>Lophotrochozoa</taxon>
        <taxon>Platyhelminthes</taxon>
        <taxon>Trematoda</taxon>
        <taxon>Digenea</taxon>
        <taxon>Strigeidida</taxon>
        <taxon>Schistosomatoidea</taxon>
        <taxon>Schistosomatidae</taxon>
        <taxon>Schistosoma</taxon>
    </lineage>
</organism>
<dbReference type="InterPro" id="IPR014044">
    <property type="entry name" value="CAP_dom"/>
</dbReference>
<evidence type="ECO:0000256" key="1">
    <source>
        <dbReference type="SAM" id="SignalP"/>
    </source>
</evidence>
<dbReference type="EMBL" id="DQ060000">
    <property type="protein sequence ID" value="AAZ04923.2"/>
    <property type="molecule type" value="mRNA"/>
</dbReference>
<evidence type="ECO:0000313" key="3">
    <source>
        <dbReference type="EMBL" id="AAZ04923.2"/>
    </source>
</evidence>
<proteinExistence type="evidence at transcript level"/>
<keyword evidence="1" id="KW-0732">Signal</keyword>
<reference evidence="3" key="1">
    <citation type="journal article" date="2008" name="BMC Genomics">
        <title>Developmentally regulated expression, alternative splicing and distinct sub-groupings in members of the Schistosoma mansoni venom allergen-like (SmVAL) gene family.</title>
        <authorList>
            <person name="Chalmers I.W."/>
            <person name="McArdle A.J."/>
            <person name="Coulson R.M."/>
            <person name="Wagner M.A."/>
            <person name="Schmid R."/>
            <person name="Hirai H."/>
            <person name="Hoffmann K.F."/>
        </authorList>
    </citation>
    <scope>NUCLEOTIDE SEQUENCE</scope>
</reference>
<dbReference type="CDD" id="cd05380">
    <property type="entry name" value="CAP_euk"/>
    <property type="match status" value="1"/>
</dbReference>
<sequence length="195" mass="22042">MVLTLLLGICFLEAVFGMTAEEVQLILQVHNEHRAYRNLCGEKGIVPAEEILQPLEWDDELAAAAQRWSKKCNPFEEEPIGNVGKWNSVGRNSVIQSELAEAVAYWMEESNIYKHNTDFCSSTFGCNSYKQIVQAETAYVGCGFTRCRQYEYPSSMLIACYYSPKVKSGPPYTDATNRRCKYLNANLNKIKGKGK</sequence>
<feature type="domain" description="SCP" evidence="2">
    <location>
        <begin position="21"/>
        <end position="168"/>
    </location>
</feature>
<dbReference type="PRINTS" id="PR00837">
    <property type="entry name" value="V5TPXLIKE"/>
</dbReference>
<feature type="signal peptide" evidence="1">
    <location>
        <begin position="1"/>
        <end position="17"/>
    </location>
</feature>